<evidence type="ECO:0000256" key="1">
    <source>
        <dbReference type="SAM" id="SignalP"/>
    </source>
</evidence>
<reference evidence="2" key="1">
    <citation type="submission" date="2023-05" db="EMBL/GenBank/DDBJ databases">
        <authorList>
            <person name="Zhang X."/>
        </authorList>
    </citation>
    <scope>NUCLEOTIDE SEQUENCE</scope>
    <source>
        <strain evidence="2">YF14B1</strain>
    </source>
</reference>
<dbReference type="PANTHER" id="PTHR33321">
    <property type="match status" value="1"/>
</dbReference>
<organism evidence="2 3">
    <name type="scientific">Xanthocytophaga flava</name>
    <dbReference type="NCBI Taxonomy" id="3048013"/>
    <lineage>
        <taxon>Bacteria</taxon>
        <taxon>Pseudomonadati</taxon>
        <taxon>Bacteroidota</taxon>
        <taxon>Cytophagia</taxon>
        <taxon>Cytophagales</taxon>
        <taxon>Rhodocytophagaceae</taxon>
        <taxon>Xanthocytophaga</taxon>
    </lineage>
</organism>
<accession>A0AAE3QUV1</accession>
<proteinExistence type="predicted"/>
<gene>
    <name evidence="2" type="ORF">QNI16_20920</name>
</gene>
<comment type="caution">
    <text evidence="2">The sequence shown here is derived from an EMBL/GenBank/DDBJ whole genome shotgun (WGS) entry which is preliminary data.</text>
</comment>
<dbReference type="RefSeq" id="WP_313982417.1">
    <property type="nucleotide sequence ID" value="NZ_JASJOS010000009.1"/>
</dbReference>
<dbReference type="InterPro" id="IPR009003">
    <property type="entry name" value="Peptidase_S1_PA"/>
</dbReference>
<dbReference type="EMBL" id="JASJOS010000009">
    <property type="protein sequence ID" value="MDJ1482978.1"/>
    <property type="molecule type" value="Genomic_DNA"/>
</dbReference>
<dbReference type="InterPro" id="IPR007541">
    <property type="entry name" value="Uncharacterised_BSP"/>
</dbReference>
<protein>
    <submittedName>
        <fullName evidence="2">Basic secretory protein-like protein</fullName>
    </submittedName>
</protein>
<evidence type="ECO:0000313" key="3">
    <source>
        <dbReference type="Proteomes" id="UP001241110"/>
    </source>
</evidence>
<sequence length="491" mass="54538">MKIQFAYLLTFLVCLVCSEGNAQQTQTYKRQGYTLTFVSQDPELDVKMKDRMVNAFFDVYPVLVKTFNPKAIKHVRFLVDTAYAGVAEASNGEVRYSSNWLRIHPEDIDVVTHEVMHLVQAYPGDSGPGWLTEGIADYVRYTFGVDTEGRKLFLPAFDSGQHYTNSYRITARFLVWLETNVKSGLVKTLDKAMRTKTYSDQIWGQQTGKTLDQLWESYAQSPSVAQLQTSGFTFTNGVISDDKVYQVLEQQARTLVNDKKTVPLTDLTNQLANTQCRVNTIAPYNTNQEETALYQSGKESVLIIGTLYKCSHCPNDHIRSASGFVIAEDGIGVTSYHIFRGQTTNEQSDVALVAMDYAGNVYPITSVLAASKANDVAIFKLDTQGKKLKALPLGEPALAGEKVNIISHPHSLYYSFSQGLVSRTYWRDGGEKMSVTADFSQGSSGAAVLNSKGNVIGVVSATRSLYNQDQHVQMVVKETIPVNAIRELLIK</sequence>
<dbReference type="Pfam" id="PF04450">
    <property type="entry name" value="BSP"/>
    <property type="match status" value="1"/>
</dbReference>
<dbReference type="Gene3D" id="2.40.10.120">
    <property type="match status" value="1"/>
</dbReference>
<evidence type="ECO:0000313" key="2">
    <source>
        <dbReference type="EMBL" id="MDJ1482978.1"/>
    </source>
</evidence>
<dbReference type="PANTHER" id="PTHR33321:SF12">
    <property type="entry name" value="PLANT BASIC SECRETORY PROTEIN (BSP) FAMILY PROTEIN"/>
    <property type="match status" value="1"/>
</dbReference>
<name>A0AAE3QUV1_9BACT</name>
<keyword evidence="1" id="KW-0732">Signal</keyword>
<dbReference type="SUPFAM" id="SSF50494">
    <property type="entry name" value="Trypsin-like serine proteases"/>
    <property type="match status" value="1"/>
</dbReference>
<dbReference type="Pfam" id="PF13365">
    <property type="entry name" value="Trypsin_2"/>
    <property type="match status" value="1"/>
</dbReference>
<dbReference type="AlphaFoldDB" id="A0AAE3QUV1"/>
<feature type="signal peptide" evidence="1">
    <location>
        <begin position="1"/>
        <end position="22"/>
    </location>
</feature>
<feature type="chain" id="PRO_5042276950" evidence="1">
    <location>
        <begin position="23"/>
        <end position="491"/>
    </location>
</feature>
<dbReference type="Proteomes" id="UP001241110">
    <property type="component" value="Unassembled WGS sequence"/>
</dbReference>